<comment type="caution">
    <text evidence="5">The sequence shown here is derived from an EMBL/GenBank/DDBJ whole genome shotgun (WGS) entry which is preliminary data.</text>
</comment>
<sequence length="263" mass="28521">MSFRQSFAWWSFAEAPVQHPDLLGLAASIGLEGVDFLPEELWPRARDLGLDLVVVDGHESIDIGFNNRVHHADLSDQVLRALDRAVDAGVLNLSVMSGDTGAATDEEAIAICAEGIAPLAQRAEQAGVGLLLEPLNTKVDHPGHQCRTTAWGAAVVDLVGSPALRLLYDVYHMQLMEGDLLRTIGTHLDRIGHLHTAGVPGRQELDHRQEVNWPAIALLLRERGYDGFVGHEFIPRGDPEDALRQAHALFAPAPSPSSDRNAA</sequence>
<feature type="active site" description="Proton donor/acceptor" evidence="3">
    <location>
        <position position="133"/>
    </location>
</feature>
<feature type="domain" description="Xylose isomerase-like TIM barrel" evidence="4">
    <location>
        <begin position="39"/>
        <end position="250"/>
    </location>
</feature>
<comment type="similarity">
    <text evidence="2">Belongs to the hyi family.</text>
</comment>
<dbReference type="GO" id="GO:0016853">
    <property type="term" value="F:isomerase activity"/>
    <property type="evidence" value="ECO:0007669"/>
    <property type="project" value="UniProtKB-KW"/>
</dbReference>
<dbReference type="Pfam" id="PF01261">
    <property type="entry name" value="AP_endonuc_2"/>
    <property type="match status" value="1"/>
</dbReference>
<dbReference type="AlphaFoldDB" id="A0A7J5DQ02"/>
<feature type="active site" description="Proton donor/acceptor" evidence="3">
    <location>
        <position position="232"/>
    </location>
</feature>
<evidence type="ECO:0000259" key="4">
    <source>
        <dbReference type="Pfam" id="PF01261"/>
    </source>
</evidence>
<dbReference type="RefSeq" id="WP_151467316.1">
    <property type="nucleotide sequence ID" value="NZ_WBKG01000001.1"/>
</dbReference>
<dbReference type="InterPro" id="IPR013022">
    <property type="entry name" value="Xyl_isomerase-like_TIM-brl"/>
</dbReference>
<dbReference type="EMBL" id="WBKG01000001">
    <property type="protein sequence ID" value="KAB1990762.1"/>
    <property type="molecule type" value="Genomic_DNA"/>
</dbReference>
<accession>A0A7J5DQ02</accession>
<dbReference type="Proteomes" id="UP000442990">
    <property type="component" value="Unassembled WGS sequence"/>
</dbReference>
<dbReference type="InterPro" id="IPR050417">
    <property type="entry name" value="Sugar_Epim/Isomerase"/>
</dbReference>
<gene>
    <name evidence="5" type="ORF">F8144_02245</name>
</gene>
<name>A0A7J5DQ02_9ACTN</name>
<keyword evidence="1 2" id="KW-0413">Isomerase</keyword>
<evidence type="ECO:0000256" key="3">
    <source>
        <dbReference type="PIRSR" id="PIRSR006241-50"/>
    </source>
</evidence>
<dbReference type="Gene3D" id="3.20.20.150">
    <property type="entry name" value="Divalent-metal-dependent TIM barrel enzymes"/>
    <property type="match status" value="1"/>
</dbReference>
<evidence type="ECO:0000313" key="6">
    <source>
        <dbReference type="Proteomes" id="UP000442990"/>
    </source>
</evidence>
<dbReference type="PANTHER" id="PTHR43489:SF3">
    <property type="entry name" value="XYLOSE ISOMERASE DOMAIN PROTEIN TIM BARREL"/>
    <property type="match status" value="1"/>
</dbReference>
<protein>
    <submittedName>
        <fullName evidence="5">TIM barrel protein</fullName>
    </submittedName>
</protein>
<organism evidence="5 6">
    <name type="scientific">Streptomyces triticiradicis</name>
    <dbReference type="NCBI Taxonomy" id="2651189"/>
    <lineage>
        <taxon>Bacteria</taxon>
        <taxon>Bacillati</taxon>
        <taxon>Actinomycetota</taxon>
        <taxon>Actinomycetes</taxon>
        <taxon>Kitasatosporales</taxon>
        <taxon>Streptomycetaceae</taxon>
        <taxon>Streptomyces</taxon>
    </lineage>
</organism>
<proteinExistence type="inferred from homology"/>
<dbReference type="PIRSF" id="PIRSF006241">
    <property type="entry name" value="HyI"/>
    <property type="match status" value="1"/>
</dbReference>
<dbReference type="InterPro" id="IPR026040">
    <property type="entry name" value="HyI-like"/>
</dbReference>
<keyword evidence="6" id="KW-1185">Reference proteome</keyword>
<dbReference type="PANTHER" id="PTHR43489">
    <property type="entry name" value="ISOMERASE"/>
    <property type="match status" value="1"/>
</dbReference>
<reference evidence="5 6" key="1">
    <citation type="submission" date="2019-09" db="EMBL/GenBank/DDBJ databases">
        <title>Isolation and identification of active actinomycetes.</title>
        <authorList>
            <person name="Yu Z."/>
            <person name="Han C."/>
            <person name="Yu B."/>
        </authorList>
    </citation>
    <scope>NUCLEOTIDE SEQUENCE [LARGE SCALE GENOMIC DNA]</scope>
    <source>
        <strain evidence="5 6">NEAU-H2</strain>
    </source>
</reference>
<evidence type="ECO:0000256" key="2">
    <source>
        <dbReference type="PIRNR" id="PIRNR006241"/>
    </source>
</evidence>
<evidence type="ECO:0000256" key="1">
    <source>
        <dbReference type="ARBA" id="ARBA00023235"/>
    </source>
</evidence>
<dbReference type="SUPFAM" id="SSF51658">
    <property type="entry name" value="Xylose isomerase-like"/>
    <property type="match status" value="1"/>
</dbReference>
<dbReference type="InterPro" id="IPR036237">
    <property type="entry name" value="Xyl_isomerase-like_sf"/>
</dbReference>
<evidence type="ECO:0000313" key="5">
    <source>
        <dbReference type="EMBL" id="KAB1990762.1"/>
    </source>
</evidence>